<evidence type="ECO:0000256" key="1">
    <source>
        <dbReference type="SAM" id="Coils"/>
    </source>
</evidence>
<keyword evidence="4" id="KW-1185">Reference proteome</keyword>
<dbReference type="EMBL" id="QPJW01000004">
    <property type="protein sequence ID" value="RCX19799.1"/>
    <property type="molecule type" value="Genomic_DNA"/>
</dbReference>
<dbReference type="OrthoDB" id="9815945at2"/>
<comment type="caution">
    <text evidence="3">The sequence shown here is derived from an EMBL/GenBank/DDBJ whole genome shotgun (WGS) entry which is preliminary data.</text>
</comment>
<dbReference type="InterPro" id="IPR018760">
    <property type="entry name" value="DUF2326"/>
</dbReference>
<dbReference type="Proteomes" id="UP000253090">
    <property type="component" value="Unassembled WGS sequence"/>
</dbReference>
<gene>
    <name evidence="3" type="ORF">DFP94_104254</name>
</gene>
<dbReference type="RefSeq" id="WP_114497044.1">
    <property type="nucleotide sequence ID" value="NZ_QPJW01000004.1"/>
</dbReference>
<evidence type="ECO:0000259" key="2">
    <source>
        <dbReference type="Pfam" id="PF10088"/>
    </source>
</evidence>
<feature type="domain" description="DUF2326" evidence="2">
    <location>
        <begin position="415"/>
        <end position="524"/>
    </location>
</feature>
<feature type="coiled-coil region" evidence="1">
    <location>
        <begin position="261"/>
        <end position="288"/>
    </location>
</feature>
<accession>A0A369BE18</accession>
<feature type="coiled-coil region" evidence="1">
    <location>
        <begin position="312"/>
        <end position="339"/>
    </location>
</feature>
<keyword evidence="1" id="KW-0175">Coiled coil</keyword>
<name>A0A369BE18_9BACL</name>
<feature type="coiled-coil region" evidence="1">
    <location>
        <begin position="207"/>
        <end position="234"/>
    </location>
</feature>
<organism evidence="3 4">
    <name type="scientific">Fontibacillus phaseoli</name>
    <dbReference type="NCBI Taxonomy" id="1416533"/>
    <lineage>
        <taxon>Bacteria</taxon>
        <taxon>Bacillati</taxon>
        <taxon>Bacillota</taxon>
        <taxon>Bacilli</taxon>
        <taxon>Bacillales</taxon>
        <taxon>Paenibacillaceae</taxon>
        <taxon>Fontibacillus</taxon>
    </lineage>
</organism>
<proteinExistence type="predicted"/>
<evidence type="ECO:0000313" key="3">
    <source>
        <dbReference type="EMBL" id="RCX19799.1"/>
    </source>
</evidence>
<evidence type="ECO:0000313" key="4">
    <source>
        <dbReference type="Proteomes" id="UP000253090"/>
    </source>
</evidence>
<protein>
    <submittedName>
        <fullName evidence="3">Uncharacterized protein YydD (DUF2326 family)</fullName>
    </submittedName>
</protein>
<sequence>MLKQIICDKFVEQRVVFHKGLNVIAGDEIASNSIGKSTMLMIIDFIFGGDDYIKKNHDAVDNLGHHVFKFSFIFDENEYFFYRTTSDYKFVTVCDENFQAQTNIKIEAYTKFLQEKYKCQIEELSFRNIVGRYFRIYGKENLNERKPIQYFEKERQKDSVVALVKLFNKYSEIAGFEKQITKLSEEKTVLAAAAKKELIPNISKSLFGQNEKKIELLNDELTKLKESIVSAALNIEALVSKDILDLKKKKSSLVTQKNVFESRLKRTLTNIENKNINAKSELEQLIEYFPNFNVERVIMVDNFHSSITSILKDELKNTAKEINTQLSILNNEIADIDKLIKEKLSIKNAPKYTVEKVVEVASKIKQLTDENGFYAKKKTIESSMKTAKENLDTYREAILTEICSQINIQMVKLNKEIYSDNRRAPVLSIQGERYSFNTFGDTGTGTAFANLITFDIALLELTCLPALVHDLPLMKNIENNALENIVEIYNKSNKQIFIAIDKVNSYKKETGKLISDRTVLQLAKNKILFTKNWNKDL</sequence>
<dbReference type="Pfam" id="PF10088">
    <property type="entry name" value="DUF2326"/>
    <property type="match status" value="1"/>
</dbReference>
<reference evidence="3 4" key="1">
    <citation type="submission" date="2018-07" db="EMBL/GenBank/DDBJ databases">
        <title>Genomic Encyclopedia of Type Strains, Phase III (KMG-III): the genomes of soil and plant-associated and newly described type strains.</title>
        <authorList>
            <person name="Whitman W."/>
        </authorList>
    </citation>
    <scope>NUCLEOTIDE SEQUENCE [LARGE SCALE GENOMIC DNA]</scope>
    <source>
        <strain evidence="3 4">CECT 8333</strain>
    </source>
</reference>
<dbReference type="AlphaFoldDB" id="A0A369BE18"/>